<feature type="region of interest" description="Disordered" evidence="1">
    <location>
        <begin position="1"/>
        <end position="52"/>
    </location>
</feature>
<keyword evidence="3" id="KW-1185">Reference proteome</keyword>
<name>A0A3N4J7B5_9PEZI</name>
<gene>
    <name evidence="2" type="ORF">L873DRAFT_1480887</name>
</gene>
<dbReference type="Proteomes" id="UP000276215">
    <property type="component" value="Unassembled WGS sequence"/>
</dbReference>
<evidence type="ECO:0000313" key="3">
    <source>
        <dbReference type="Proteomes" id="UP000276215"/>
    </source>
</evidence>
<proteinExistence type="predicted"/>
<reference evidence="2 3" key="1">
    <citation type="journal article" date="2018" name="Nat. Ecol. Evol.">
        <title>Pezizomycetes genomes reveal the molecular basis of ectomycorrhizal truffle lifestyle.</title>
        <authorList>
            <person name="Murat C."/>
            <person name="Payen T."/>
            <person name="Noel B."/>
            <person name="Kuo A."/>
            <person name="Morin E."/>
            <person name="Chen J."/>
            <person name="Kohler A."/>
            <person name="Krizsan K."/>
            <person name="Balestrini R."/>
            <person name="Da Silva C."/>
            <person name="Montanini B."/>
            <person name="Hainaut M."/>
            <person name="Levati E."/>
            <person name="Barry K.W."/>
            <person name="Belfiori B."/>
            <person name="Cichocki N."/>
            <person name="Clum A."/>
            <person name="Dockter R.B."/>
            <person name="Fauchery L."/>
            <person name="Guy J."/>
            <person name="Iotti M."/>
            <person name="Le Tacon F."/>
            <person name="Lindquist E.A."/>
            <person name="Lipzen A."/>
            <person name="Malagnac F."/>
            <person name="Mello A."/>
            <person name="Molinier V."/>
            <person name="Miyauchi S."/>
            <person name="Poulain J."/>
            <person name="Riccioni C."/>
            <person name="Rubini A."/>
            <person name="Sitrit Y."/>
            <person name="Splivallo R."/>
            <person name="Traeger S."/>
            <person name="Wang M."/>
            <person name="Zifcakova L."/>
            <person name="Wipf D."/>
            <person name="Zambonelli A."/>
            <person name="Paolocci F."/>
            <person name="Nowrousian M."/>
            <person name="Ottonello S."/>
            <person name="Baldrian P."/>
            <person name="Spatafora J.W."/>
            <person name="Henrissat B."/>
            <person name="Nagy L.G."/>
            <person name="Aury J.M."/>
            <person name="Wincker P."/>
            <person name="Grigoriev I.V."/>
            <person name="Bonfante P."/>
            <person name="Martin F.M."/>
        </authorList>
    </citation>
    <scope>NUCLEOTIDE SEQUENCE [LARGE SCALE GENOMIC DNA]</scope>
    <source>
        <strain evidence="2 3">120613-1</strain>
    </source>
</reference>
<dbReference type="PANTHER" id="PTHR35859:SF4">
    <property type="entry name" value="MEMBRANE CHANNEL PROTEIN, PUTATIVE (AFU_ORTHOLOGUE AFUA_6G11300)-RELATED"/>
    <property type="match status" value="1"/>
</dbReference>
<dbReference type="AlphaFoldDB" id="A0A3N4J7B5"/>
<sequence>MLSSLLPSKKKRLTKHSPFSSAYGETRSDCFQRHADVDQGEGGDNDDNWSDDDVSVEISSIVSSGDEENENNPLLPIFSAVQLDSIPVHALVHSIRSNLVSRVDTCLTWDQLRSPQVSNFLLKLILSSLMRGLNRLSEGILYSLIANRRLF</sequence>
<evidence type="ECO:0000313" key="2">
    <source>
        <dbReference type="EMBL" id="RPA94075.1"/>
    </source>
</evidence>
<dbReference type="EMBL" id="ML120443">
    <property type="protein sequence ID" value="RPA94075.1"/>
    <property type="molecule type" value="Genomic_DNA"/>
</dbReference>
<protein>
    <submittedName>
        <fullName evidence="2">Uncharacterized protein</fullName>
    </submittedName>
</protein>
<dbReference type="STRING" id="1336337.A0A3N4J7B5"/>
<dbReference type="PANTHER" id="PTHR35859">
    <property type="entry name" value="NONSELECTIVE CATION CHANNEL PROTEIN"/>
    <property type="match status" value="1"/>
</dbReference>
<organism evidence="2 3">
    <name type="scientific">Choiromyces venosus 120613-1</name>
    <dbReference type="NCBI Taxonomy" id="1336337"/>
    <lineage>
        <taxon>Eukaryota</taxon>
        <taxon>Fungi</taxon>
        <taxon>Dikarya</taxon>
        <taxon>Ascomycota</taxon>
        <taxon>Pezizomycotina</taxon>
        <taxon>Pezizomycetes</taxon>
        <taxon>Pezizales</taxon>
        <taxon>Tuberaceae</taxon>
        <taxon>Choiromyces</taxon>
    </lineage>
</organism>
<feature type="compositionally biased region" description="Basic and acidic residues" evidence="1">
    <location>
        <begin position="26"/>
        <end position="37"/>
    </location>
</feature>
<dbReference type="OrthoDB" id="2373987at2759"/>
<dbReference type="InterPro" id="IPR052971">
    <property type="entry name" value="TRP_calcium_channel"/>
</dbReference>
<feature type="compositionally biased region" description="Acidic residues" evidence="1">
    <location>
        <begin position="38"/>
        <end position="52"/>
    </location>
</feature>
<evidence type="ECO:0000256" key="1">
    <source>
        <dbReference type="SAM" id="MobiDB-lite"/>
    </source>
</evidence>
<accession>A0A3N4J7B5</accession>